<keyword evidence="1" id="KW-0732">Signal</keyword>
<dbReference type="Proteomes" id="UP000007800">
    <property type="component" value="Unassembled WGS sequence"/>
</dbReference>
<keyword evidence="3" id="KW-1185">Reference proteome</keyword>
<dbReference type="OMA" id="CGSGEAW"/>
<dbReference type="InParanoid" id="C5K7B6"/>
<evidence type="ECO:0000313" key="3">
    <source>
        <dbReference type="Proteomes" id="UP000007800"/>
    </source>
</evidence>
<dbReference type="EMBL" id="GG671079">
    <property type="protein sequence ID" value="EER19451.1"/>
    <property type="molecule type" value="Genomic_DNA"/>
</dbReference>
<name>C5K7B6_PERM5</name>
<proteinExistence type="predicted"/>
<feature type="signal peptide" evidence="1">
    <location>
        <begin position="1"/>
        <end position="25"/>
    </location>
</feature>
<dbReference type="GeneID" id="9039712"/>
<evidence type="ECO:0000313" key="2">
    <source>
        <dbReference type="EMBL" id="EER19451.1"/>
    </source>
</evidence>
<accession>C5K7B6</accession>
<gene>
    <name evidence="2" type="ORF">Pmar_PMAR012431</name>
</gene>
<dbReference type="AlphaFoldDB" id="C5K7B6"/>
<evidence type="ECO:0000256" key="1">
    <source>
        <dbReference type="SAM" id="SignalP"/>
    </source>
</evidence>
<protein>
    <submittedName>
        <fullName evidence="2">Uncharacterized protein</fullName>
    </submittedName>
</protein>
<organism evidence="3">
    <name type="scientific">Perkinsus marinus (strain ATCC 50983 / TXsc)</name>
    <dbReference type="NCBI Taxonomy" id="423536"/>
    <lineage>
        <taxon>Eukaryota</taxon>
        <taxon>Sar</taxon>
        <taxon>Alveolata</taxon>
        <taxon>Perkinsozoa</taxon>
        <taxon>Perkinsea</taxon>
        <taxon>Perkinsida</taxon>
        <taxon>Perkinsidae</taxon>
        <taxon>Perkinsus</taxon>
    </lineage>
</organism>
<reference evidence="2 3" key="1">
    <citation type="submission" date="2008-07" db="EMBL/GenBank/DDBJ databases">
        <authorList>
            <person name="El-Sayed N."/>
            <person name="Caler E."/>
            <person name="Inman J."/>
            <person name="Amedeo P."/>
            <person name="Hass B."/>
            <person name="Wortman J."/>
        </authorList>
    </citation>
    <scope>NUCLEOTIDE SEQUENCE [LARGE SCALE GENOMIC DNA]</scope>
    <source>
        <strain evidence="3">ATCC 50983 / TXsc</strain>
    </source>
</reference>
<dbReference type="RefSeq" id="XP_002787655.1">
    <property type="nucleotide sequence ID" value="XM_002787609.1"/>
</dbReference>
<dbReference type="PROSITE" id="PS51257">
    <property type="entry name" value="PROKAR_LIPOPROTEIN"/>
    <property type="match status" value="1"/>
</dbReference>
<feature type="chain" id="PRO_5002953766" evidence="1">
    <location>
        <begin position="26"/>
        <end position="136"/>
    </location>
</feature>
<sequence>MTLSRPLYLLIIIATSSLLIATLQGCGSHDDSCEILLSNDRGIRFKRSDGAAPSEGTIGALRFFEYRCSASSEWKRFTGHDVPDYGQKCSALEEKKTILDITVTGLCSVPAIPSNLRMGIATPPRQRHDRMKLRAE</sequence>